<evidence type="ECO:0008006" key="4">
    <source>
        <dbReference type="Google" id="ProtNLM"/>
    </source>
</evidence>
<organism evidence="2 3">
    <name type="scientific">Pseudaquabacterium terrae</name>
    <dbReference type="NCBI Taxonomy" id="2732868"/>
    <lineage>
        <taxon>Bacteria</taxon>
        <taxon>Pseudomonadati</taxon>
        <taxon>Pseudomonadota</taxon>
        <taxon>Betaproteobacteria</taxon>
        <taxon>Burkholderiales</taxon>
        <taxon>Sphaerotilaceae</taxon>
        <taxon>Pseudaquabacterium</taxon>
    </lineage>
</organism>
<keyword evidence="1" id="KW-0732">Signal</keyword>
<feature type="signal peptide" evidence="1">
    <location>
        <begin position="1"/>
        <end position="21"/>
    </location>
</feature>
<name>A0ABX2ED92_9BURK</name>
<evidence type="ECO:0000313" key="3">
    <source>
        <dbReference type="Proteomes" id="UP000737171"/>
    </source>
</evidence>
<sequence>MQRRSLLIATAASLAASRAFAHHGWSSFDQSKPIYLAGQAAKVAWRNPHVEIDLELAADLKLPADLAQRVVPAQSAPVDGPQLLRAASVPKRKDRRWEIEFAPLTRMQAWAVPEIKVGDKLEVLGFTFPNEQGEAILRVEYLWLGGKTYGLRSSPA</sequence>
<reference evidence="2 3" key="1">
    <citation type="submission" date="2020-05" db="EMBL/GenBank/DDBJ databases">
        <title>Aquincola sp. isolate from soil.</title>
        <authorList>
            <person name="Han J."/>
            <person name="Kim D.-U."/>
        </authorList>
    </citation>
    <scope>NUCLEOTIDE SEQUENCE [LARGE SCALE GENOMIC DNA]</scope>
    <source>
        <strain evidence="2 3">S2</strain>
    </source>
</reference>
<comment type="caution">
    <text evidence="2">The sequence shown here is derived from an EMBL/GenBank/DDBJ whole genome shotgun (WGS) entry which is preliminary data.</text>
</comment>
<evidence type="ECO:0000256" key="1">
    <source>
        <dbReference type="SAM" id="SignalP"/>
    </source>
</evidence>
<dbReference type="Proteomes" id="UP000737171">
    <property type="component" value="Unassembled WGS sequence"/>
</dbReference>
<dbReference type="RefSeq" id="WP_173121846.1">
    <property type="nucleotide sequence ID" value="NZ_JABRWJ010000002.1"/>
</dbReference>
<evidence type="ECO:0000313" key="2">
    <source>
        <dbReference type="EMBL" id="NRF66738.1"/>
    </source>
</evidence>
<protein>
    <recommendedName>
        <fullName evidence="4">Copper-binding protein</fullName>
    </recommendedName>
</protein>
<dbReference type="InterPro" id="IPR046150">
    <property type="entry name" value="DUF6152"/>
</dbReference>
<keyword evidence="3" id="KW-1185">Reference proteome</keyword>
<proteinExistence type="predicted"/>
<dbReference type="Pfam" id="PF19649">
    <property type="entry name" value="DUF6152"/>
    <property type="match status" value="1"/>
</dbReference>
<feature type="chain" id="PRO_5045461350" description="Copper-binding protein" evidence="1">
    <location>
        <begin position="22"/>
        <end position="156"/>
    </location>
</feature>
<dbReference type="EMBL" id="JABRWJ010000002">
    <property type="protein sequence ID" value="NRF66738.1"/>
    <property type="molecule type" value="Genomic_DNA"/>
</dbReference>
<gene>
    <name evidence="2" type="ORF">HLB44_07065</name>
</gene>
<accession>A0ABX2ED92</accession>